<keyword evidence="2" id="KW-1185">Reference proteome</keyword>
<gene>
    <name evidence="1" type="ORF">CMQ_1748</name>
</gene>
<dbReference type="GeneID" id="25974660"/>
<evidence type="ECO:0000313" key="2">
    <source>
        <dbReference type="Proteomes" id="UP000007796"/>
    </source>
</evidence>
<dbReference type="AlphaFoldDB" id="F0XDP3"/>
<protein>
    <submittedName>
        <fullName evidence="1">Uncharacterized protein</fullName>
    </submittedName>
</protein>
<reference evidence="1 2" key="1">
    <citation type="journal article" date="2011" name="Proc. Natl. Acad. Sci. U.S.A.">
        <title>Genome and transcriptome analyses of the mountain pine beetle-fungal symbiont Grosmannia clavigera, a lodgepole pine pathogen.</title>
        <authorList>
            <person name="DiGuistini S."/>
            <person name="Wang Y."/>
            <person name="Liao N.Y."/>
            <person name="Taylor G."/>
            <person name="Tanguay P."/>
            <person name="Feau N."/>
            <person name="Henrissat B."/>
            <person name="Chan S.K."/>
            <person name="Hesse-Orce U."/>
            <person name="Alamouti S.M."/>
            <person name="Tsui C.K.M."/>
            <person name="Docking R.T."/>
            <person name="Levasseur A."/>
            <person name="Haridas S."/>
            <person name="Robertson G."/>
            <person name="Birol I."/>
            <person name="Holt R.A."/>
            <person name="Marra M.A."/>
            <person name="Hamelin R.C."/>
            <person name="Hirst M."/>
            <person name="Jones S.J.M."/>
            <person name="Bohlmann J."/>
            <person name="Breuil C."/>
        </authorList>
    </citation>
    <scope>NUCLEOTIDE SEQUENCE [LARGE SCALE GENOMIC DNA]</scope>
    <source>
        <strain evidence="2">kw1407 / UAMH 11150</strain>
    </source>
</reference>
<sequence length="179" mass="19817">MPAEASHNIPGQGLARLRQADRLPGNVTRRTKRFLHLVCPVASLRPPAPKGWCSRPTFSSSSDWPLFLFPFSIAPANYEQTTESSNPRPISFRSLLKLASSSTSHPAAHTPPLALPFRDIAGLGHERESAFIRHRISTPPLTYDNREGERLENSSRRSSIIVPSMDGTVLWSSSNTYTV</sequence>
<dbReference type="Proteomes" id="UP000007796">
    <property type="component" value="Unassembled WGS sequence"/>
</dbReference>
<organism evidence="2">
    <name type="scientific">Grosmannia clavigera (strain kw1407 / UAMH 11150)</name>
    <name type="common">Blue stain fungus</name>
    <name type="synonym">Graphiocladiella clavigera</name>
    <dbReference type="NCBI Taxonomy" id="655863"/>
    <lineage>
        <taxon>Eukaryota</taxon>
        <taxon>Fungi</taxon>
        <taxon>Dikarya</taxon>
        <taxon>Ascomycota</taxon>
        <taxon>Pezizomycotina</taxon>
        <taxon>Sordariomycetes</taxon>
        <taxon>Sordariomycetidae</taxon>
        <taxon>Ophiostomatales</taxon>
        <taxon>Ophiostomataceae</taxon>
        <taxon>Leptographium</taxon>
    </lineage>
</organism>
<dbReference type="HOGENOM" id="CLU_1503605_0_0_1"/>
<proteinExistence type="predicted"/>
<dbReference type="EMBL" id="GL629765">
    <property type="protein sequence ID" value="EFX04820.1"/>
    <property type="molecule type" value="Genomic_DNA"/>
</dbReference>
<accession>F0XDP3</accession>
<dbReference type="RefSeq" id="XP_014174302.1">
    <property type="nucleotide sequence ID" value="XM_014318827.1"/>
</dbReference>
<evidence type="ECO:0000313" key="1">
    <source>
        <dbReference type="EMBL" id="EFX04820.1"/>
    </source>
</evidence>
<dbReference type="InParanoid" id="F0XDP3"/>
<name>F0XDP3_GROCL</name>